<gene>
    <name evidence="6" type="ORF">AGOR_G00032360</name>
</gene>
<dbReference type="OrthoDB" id="4869960at2759"/>
<dbReference type="Pfam" id="PF00400">
    <property type="entry name" value="WD40"/>
    <property type="match status" value="3"/>
</dbReference>
<dbReference type="Proteomes" id="UP000829720">
    <property type="component" value="Unassembled WGS sequence"/>
</dbReference>
<evidence type="ECO:0000256" key="5">
    <source>
        <dbReference type="SAM" id="MobiDB-lite"/>
    </source>
</evidence>
<reference evidence="6" key="1">
    <citation type="submission" date="2021-01" db="EMBL/GenBank/DDBJ databases">
        <authorList>
            <person name="Zahm M."/>
            <person name="Roques C."/>
            <person name="Cabau C."/>
            <person name="Klopp C."/>
            <person name="Donnadieu C."/>
            <person name="Jouanno E."/>
            <person name="Lampietro C."/>
            <person name="Louis A."/>
            <person name="Herpin A."/>
            <person name="Echchiki A."/>
            <person name="Berthelot C."/>
            <person name="Parey E."/>
            <person name="Roest-Crollius H."/>
            <person name="Braasch I."/>
            <person name="Postlethwait J."/>
            <person name="Bobe J."/>
            <person name="Montfort J."/>
            <person name="Bouchez O."/>
            <person name="Begum T."/>
            <person name="Mejri S."/>
            <person name="Adams A."/>
            <person name="Chen W.-J."/>
            <person name="Guiguen Y."/>
        </authorList>
    </citation>
    <scope>NUCLEOTIDE SEQUENCE</scope>
    <source>
        <tissue evidence="6">Blood</tissue>
    </source>
</reference>
<dbReference type="AlphaFoldDB" id="A0A8T3E0V9"/>
<feature type="compositionally biased region" description="Basic and acidic residues" evidence="5">
    <location>
        <begin position="35"/>
        <end position="52"/>
    </location>
</feature>
<proteinExistence type="inferred from homology"/>
<organism evidence="6 7">
    <name type="scientific">Albula goreensis</name>
    <dbReference type="NCBI Taxonomy" id="1534307"/>
    <lineage>
        <taxon>Eukaryota</taxon>
        <taxon>Metazoa</taxon>
        <taxon>Chordata</taxon>
        <taxon>Craniata</taxon>
        <taxon>Vertebrata</taxon>
        <taxon>Euteleostomi</taxon>
        <taxon>Actinopterygii</taxon>
        <taxon>Neopterygii</taxon>
        <taxon>Teleostei</taxon>
        <taxon>Albuliformes</taxon>
        <taxon>Albulidae</taxon>
        <taxon>Albula</taxon>
    </lineage>
</organism>
<name>A0A8T3E0V9_9TELE</name>
<feature type="repeat" description="WD" evidence="4">
    <location>
        <begin position="254"/>
        <end position="286"/>
    </location>
</feature>
<sequence length="660" mass="73958">MRARACGSAQRCITTGRSQKSTPRIRTEPAGSPGLERRDLRSLHSGYDEHLSLIRQPRRHADYRHSSGEKYIKKGMAHKGESSPLNGVPEEPDPGQGDRQTHTDTELPPSPGRHNHSEEEEEEEDTDSMDGSGLYSVTEEGERESEGGRGGERERRVKEREGRKRRRGQERTAGAGSSSSDDDEEQDEEEEEEEEEDEQAMEAWLGAELRELGGPVWRAVPSLRAREIGRGAQFVKRVCGARGLVQRLELQGRLERHTGCVNTLHFNPSGTRLASGSDDLRVVIWDWARRRATLEFHSGHKSNVFQAKFLPHSGDSTLAMCARDGQIRVAELSATQRCKNTKRVAQHKGAAHKLALEPDSPCSFLSAGEDAVVFGIDLRLDRPANKLVLVKEGDKKVGLYTIYVNPANTHHFAVGGRDQYIRIYDQRKINESENNGVLKKFCPSHLVTSESKTNITCLVYSHDGTELLASYNDEDIYLFNSQHSDGADYCRRYKGHRNNATVKGVNFFGPCSEFVVSGSDCGHIYLWDKNSAHIVQYMEGDKGGVVNCLEPHPHLPGLATSGLDHDVKLWAPTAETPTSLKGLKEVMKKNKRERDEDSVRHGDQYDTQLLWFLMRHMRHRRIQRTRGGEAGEGDTDESWSSPDSSDEEDMGPDHVQCMSS</sequence>
<comment type="caution">
    <text evidence="6">The sequence shown here is derived from an EMBL/GenBank/DDBJ whole genome shotgun (WGS) entry which is preliminary data.</text>
</comment>
<dbReference type="GO" id="GO:0005737">
    <property type="term" value="C:cytoplasm"/>
    <property type="evidence" value="ECO:0007669"/>
    <property type="project" value="TreeGrafter"/>
</dbReference>
<keyword evidence="1 4" id="KW-0853">WD repeat</keyword>
<evidence type="ECO:0000256" key="3">
    <source>
        <dbReference type="ARBA" id="ARBA00060821"/>
    </source>
</evidence>
<dbReference type="SMART" id="SM00320">
    <property type="entry name" value="WD40"/>
    <property type="match status" value="7"/>
</dbReference>
<evidence type="ECO:0000313" key="7">
    <source>
        <dbReference type="Proteomes" id="UP000829720"/>
    </source>
</evidence>
<dbReference type="Gene3D" id="2.130.10.10">
    <property type="entry name" value="YVTN repeat-like/Quinoprotein amine dehydrogenase"/>
    <property type="match status" value="1"/>
</dbReference>
<feature type="compositionally biased region" description="Basic and acidic residues" evidence="5">
    <location>
        <begin position="59"/>
        <end position="72"/>
    </location>
</feature>
<dbReference type="FunFam" id="2.130.10.10:FF:000144">
    <property type="entry name" value="DDB1- and CUL4-associated factor 8"/>
    <property type="match status" value="1"/>
</dbReference>
<evidence type="ECO:0008006" key="8">
    <source>
        <dbReference type="Google" id="ProtNLM"/>
    </source>
</evidence>
<accession>A0A8T3E0V9</accession>
<feature type="compositionally biased region" description="Basic and acidic residues" evidence="5">
    <location>
        <begin position="144"/>
        <end position="162"/>
    </location>
</feature>
<dbReference type="EMBL" id="JAERUA010000003">
    <property type="protein sequence ID" value="KAI1901247.1"/>
    <property type="molecule type" value="Genomic_DNA"/>
</dbReference>
<dbReference type="InterPro" id="IPR015943">
    <property type="entry name" value="WD40/YVTN_repeat-like_dom_sf"/>
</dbReference>
<evidence type="ECO:0000256" key="4">
    <source>
        <dbReference type="PROSITE-ProRule" id="PRU00221"/>
    </source>
</evidence>
<feature type="region of interest" description="Disordered" evidence="5">
    <location>
        <begin position="623"/>
        <end position="660"/>
    </location>
</feature>
<evidence type="ECO:0000256" key="2">
    <source>
        <dbReference type="ARBA" id="ARBA00022737"/>
    </source>
</evidence>
<feature type="region of interest" description="Disordered" evidence="5">
    <location>
        <begin position="1"/>
        <end position="200"/>
    </location>
</feature>
<dbReference type="PROSITE" id="PS50294">
    <property type="entry name" value="WD_REPEATS_REGION"/>
    <property type="match status" value="1"/>
</dbReference>
<feature type="compositionally biased region" description="Acidic residues" evidence="5">
    <location>
        <begin position="118"/>
        <end position="128"/>
    </location>
</feature>
<keyword evidence="2" id="KW-0677">Repeat</keyword>
<dbReference type="SUPFAM" id="SSF50978">
    <property type="entry name" value="WD40 repeat-like"/>
    <property type="match status" value="1"/>
</dbReference>
<dbReference type="PANTHER" id="PTHR15574">
    <property type="entry name" value="WD REPEAT DOMAIN-CONTAINING FAMILY"/>
    <property type="match status" value="1"/>
</dbReference>
<dbReference type="PANTHER" id="PTHR15574:SF21">
    <property type="entry name" value="DDB1- AND CUL4-ASSOCIATED FACTOR 8"/>
    <property type="match status" value="1"/>
</dbReference>
<dbReference type="PROSITE" id="PS50082">
    <property type="entry name" value="WD_REPEATS_2"/>
    <property type="match status" value="1"/>
</dbReference>
<dbReference type="GO" id="GO:0080008">
    <property type="term" value="C:Cul4-RING E3 ubiquitin ligase complex"/>
    <property type="evidence" value="ECO:0007669"/>
    <property type="project" value="TreeGrafter"/>
</dbReference>
<protein>
    <recommendedName>
        <fullName evidence="8">DDB1- and CUL4-associated factor 8</fullName>
    </recommendedName>
</protein>
<feature type="compositionally biased region" description="Polar residues" evidence="5">
    <location>
        <begin position="11"/>
        <end position="24"/>
    </location>
</feature>
<evidence type="ECO:0000256" key="1">
    <source>
        <dbReference type="ARBA" id="ARBA00022574"/>
    </source>
</evidence>
<comment type="similarity">
    <text evidence="3">Belongs to the WD repeat DCAF8 family.</text>
</comment>
<dbReference type="InterPro" id="IPR045151">
    <property type="entry name" value="DCAF8"/>
</dbReference>
<feature type="compositionally biased region" description="Acidic residues" evidence="5">
    <location>
        <begin position="180"/>
        <end position="200"/>
    </location>
</feature>
<dbReference type="InterPro" id="IPR036322">
    <property type="entry name" value="WD40_repeat_dom_sf"/>
</dbReference>
<keyword evidence="7" id="KW-1185">Reference proteome</keyword>
<evidence type="ECO:0000313" key="6">
    <source>
        <dbReference type="EMBL" id="KAI1901247.1"/>
    </source>
</evidence>
<dbReference type="InterPro" id="IPR001680">
    <property type="entry name" value="WD40_rpt"/>
</dbReference>